<dbReference type="EMBL" id="JAWDJW010006497">
    <property type="protein sequence ID" value="KAK3064498.1"/>
    <property type="molecule type" value="Genomic_DNA"/>
</dbReference>
<gene>
    <name evidence="1" type="ORF">LTS18_006689</name>
</gene>
<organism evidence="1 2">
    <name type="scientific">Coniosporium uncinatum</name>
    <dbReference type="NCBI Taxonomy" id="93489"/>
    <lineage>
        <taxon>Eukaryota</taxon>
        <taxon>Fungi</taxon>
        <taxon>Dikarya</taxon>
        <taxon>Ascomycota</taxon>
        <taxon>Pezizomycotina</taxon>
        <taxon>Dothideomycetes</taxon>
        <taxon>Dothideomycetes incertae sedis</taxon>
        <taxon>Coniosporium</taxon>
    </lineage>
</organism>
<sequence length="380" mass="40525">MTSTKLNTDTANTSPTEAGTDQQLVLKNLVSRPAPSGEPQPPPGGGIVAWLQVVAGFMLFFSTWGIVSAFSVFQTYYESGELFEASSVNISWIGSIQCFLLQLTGVVTGPIYDRGYLRLLLIAGSFTIVFGHMMLSLSHIGLAVGVASSGSSLGGVIYPIVLYRLIVQVGFPWAVRCVGFIALATFLFPLIVFRMRVRVTKPRAMVDWSAFRDAPFMVFTLGVLVTFIGQTVLLFYISFYPADRGFTDTSLAFYITAIFNAGSVLGGILLNALSDRIGAFNTIAPFTMLLGVTILCLLGVRNAAGMIVEALVTGFFSGVVVAMPPVCFRMLTDNKSMIGTRMGQGFAIGGLGLLAGGPGAGAILVTADPLNWKGLWSTEV</sequence>
<keyword evidence="2" id="KW-1185">Reference proteome</keyword>
<comment type="caution">
    <text evidence="1">The sequence shown here is derived from an EMBL/GenBank/DDBJ whole genome shotgun (WGS) entry which is preliminary data.</text>
</comment>
<name>A0ACC3DAZ9_9PEZI</name>
<proteinExistence type="predicted"/>
<protein>
    <submittedName>
        <fullName evidence="1">Uncharacterized protein</fullName>
    </submittedName>
</protein>
<dbReference type="Proteomes" id="UP001186974">
    <property type="component" value="Unassembled WGS sequence"/>
</dbReference>
<reference evidence="1" key="1">
    <citation type="submission" date="2024-09" db="EMBL/GenBank/DDBJ databases">
        <title>Black Yeasts Isolated from many extreme environments.</title>
        <authorList>
            <person name="Coleine C."/>
            <person name="Stajich J.E."/>
            <person name="Selbmann L."/>
        </authorList>
    </citation>
    <scope>NUCLEOTIDE SEQUENCE</scope>
    <source>
        <strain evidence="1">CCFEE 5737</strain>
    </source>
</reference>
<accession>A0ACC3DAZ9</accession>
<evidence type="ECO:0000313" key="1">
    <source>
        <dbReference type="EMBL" id="KAK3064498.1"/>
    </source>
</evidence>
<evidence type="ECO:0000313" key="2">
    <source>
        <dbReference type="Proteomes" id="UP001186974"/>
    </source>
</evidence>